<dbReference type="Proteomes" id="UP000192656">
    <property type="component" value="Unassembled WGS sequence"/>
</dbReference>
<proteinExistence type="inferred from homology"/>
<dbReference type="RefSeq" id="WP_084410638.1">
    <property type="nucleotide sequence ID" value="NZ_FWXR01000012.1"/>
</dbReference>
<feature type="transmembrane region" description="Helical" evidence="8">
    <location>
        <begin position="71"/>
        <end position="89"/>
    </location>
</feature>
<keyword evidence="3" id="KW-1003">Cell membrane</keyword>
<dbReference type="PANTHER" id="PTHR11403">
    <property type="entry name" value="CYTOCHROME C OXIDASE SUBUNIT III"/>
    <property type="match status" value="1"/>
</dbReference>
<evidence type="ECO:0000259" key="9">
    <source>
        <dbReference type="PROSITE" id="PS50253"/>
    </source>
</evidence>
<gene>
    <name evidence="10" type="ORF">SAMN06297251_11250</name>
</gene>
<feature type="transmembrane region" description="Helical" evidence="8">
    <location>
        <begin position="29"/>
        <end position="51"/>
    </location>
</feature>
<dbReference type="InterPro" id="IPR024791">
    <property type="entry name" value="Cyt_c/ubiquinol_Oxase_su3"/>
</dbReference>
<dbReference type="PANTHER" id="PTHR11403:SF2">
    <property type="entry name" value="CYTOCHROME BO(3) UBIQUINOL OXIDASE SUBUNIT 3"/>
    <property type="match status" value="1"/>
</dbReference>
<keyword evidence="4 7" id="KW-0812">Transmembrane</keyword>
<dbReference type="InterPro" id="IPR035973">
    <property type="entry name" value="Cyt_c_oxidase_su3-like_sf"/>
</dbReference>
<dbReference type="CDD" id="cd00386">
    <property type="entry name" value="Heme_Cu_Oxidase_III_like"/>
    <property type="match status" value="1"/>
</dbReference>
<dbReference type="EMBL" id="FWXR01000012">
    <property type="protein sequence ID" value="SMC91292.1"/>
    <property type="molecule type" value="Genomic_DNA"/>
</dbReference>
<dbReference type="GO" id="GO:0019646">
    <property type="term" value="P:aerobic electron transport chain"/>
    <property type="evidence" value="ECO:0007669"/>
    <property type="project" value="InterPro"/>
</dbReference>
<evidence type="ECO:0000313" key="11">
    <source>
        <dbReference type="Proteomes" id="UP000192656"/>
    </source>
</evidence>
<evidence type="ECO:0000256" key="4">
    <source>
        <dbReference type="ARBA" id="ARBA00022692"/>
    </source>
</evidence>
<dbReference type="Gene3D" id="1.20.120.80">
    <property type="entry name" value="Cytochrome c oxidase, subunit III, four-helix bundle"/>
    <property type="match status" value="1"/>
</dbReference>
<name>A0A1W2D2I6_9HYPH</name>
<evidence type="ECO:0000256" key="6">
    <source>
        <dbReference type="ARBA" id="ARBA00023136"/>
    </source>
</evidence>
<comment type="subcellular location">
    <subcellularLocation>
        <location evidence="1 7">Cell membrane</location>
        <topology evidence="1 7">Multi-pass membrane protein</topology>
    </subcellularLocation>
</comment>
<dbReference type="PROSITE" id="PS50253">
    <property type="entry name" value="COX3"/>
    <property type="match status" value="1"/>
</dbReference>
<dbReference type="Pfam" id="PF00510">
    <property type="entry name" value="COX3"/>
    <property type="match status" value="1"/>
</dbReference>
<keyword evidence="11" id="KW-1185">Reference proteome</keyword>
<evidence type="ECO:0000256" key="8">
    <source>
        <dbReference type="SAM" id="Phobius"/>
    </source>
</evidence>
<dbReference type="GO" id="GO:0004129">
    <property type="term" value="F:cytochrome-c oxidase activity"/>
    <property type="evidence" value="ECO:0007669"/>
    <property type="project" value="InterPro"/>
</dbReference>
<dbReference type="AlphaFoldDB" id="A0A1W2D2I6"/>
<dbReference type="InterPro" id="IPR013833">
    <property type="entry name" value="Cyt_c_oxidase_su3_a-hlx"/>
</dbReference>
<sequence length="205" mass="22451">MSELPLDSRAPLNIGRLPIGSIGRAANGWWGMMMLVVTESSLFVYLLFAYYYFAARSGPGFLPEALPSFHLSGPGTAILIASSVTLWFGQRGARRGSRAQLLAGLLVTIALGALFVGLQIFEWSEKPYTIASHAYGSAFFTITGFHMAHVVAGLGILLALALWSGLGAFDERRMSAVDIGTIYWHFVDAVWLAVFFTFYITPYLR</sequence>
<keyword evidence="5 8" id="KW-1133">Transmembrane helix</keyword>
<feature type="transmembrane region" description="Helical" evidence="8">
    <location>
        <begin position="181"/>
        <end position="200"/>
    </location>
</feature>
<evidence type="ECO:0000256" key="2">
    <source>
        <dbReference type="ARBA" id="ARBA00010581"/>
    </source>
</evidence>
<feature type="transmembrane region" description="Helical" evidence="8">
    <location>
        <begin position="147"/>
        <end position="169"/>
    </location>
</feature>
<dbReference type="SUPFAM" id="SSF81452">
    <property type="entry name" value="Cytochrome c oxidase subunit III-like"/>
    <property type="match status" value="1"/>
</dbReference>
<evidence type="ECO:0000256" key="7">
    <source>
        <dbReference type="RuleBase" id="RU003376"/>
    </source>
</evidence>
<accession>A0A1W2D2I6</accession>
<evidence type="ECO:0000256" key="1">
    <source>
        <dbReference type="ARBA" id="ARBA00004651"/>
    </source>
</evidence>
<dbReference type="STRING" id="937218.SAMN06297251_11250"/>
<dbReference type="OrthoDB" id="9810850at2"/>
<dbReference type="InterPro" id="IPR000298">
    <property type="entry name" value="Cyt_c_oxidase-like_su3"/>
</dbReference>
<feature type="transmembrane region" description="Helical" evidence="8">
    <location>
        <begin position="101"/>
        <end position="121"/>
    </location>
</feature>
<dbReference type="GO" id="GO:0005886">
    <property type="term" value="C:plasma membrane"/>
    <property type="evidence" value="ECO:0007669"/>
    <property type="project" value="UniProtKB-SubCell"/>
</dbReference>
<evidence type="ECO:0000256" key="3">
    <source>
        <dbReference type="ARBA" id="ARBA00022475"/>
    </source>
</evidence>
<evidence type="ECO:0000256" key="5">
    <source>
        <dbReference type="ARBA" id="ARBA00022989"/>
    </source>
</evidence>
<feature type="domain" description="Heme-copper oxidase subunit III family profile" evidence="9">
    <location>
        <begin position="30"/>
        <end position="203"/>
    </location>
</feature>
<protein>
    <submittedName>
        <fullName evidence="10">Cytochrome c oxidase subunit 3</fullName>
    </submittedName>
</protein>
<evidence type="ECO:0000313" key="10">
    <source>
        <dbReference type="EMBL" id="SMC91292.1"/>
    </source>
</evidence>
<keyword evidence="6 8" id="KW-0472">Membrane</keyword>
<comment type="similarity">
    <text evidence="2 7">Belongs to the cytochrome c oxidase subunit 3 family.</text>
</comment>
<organism evidence="10 11">
    <name type="scientific">Fulvimarina manganoxydans</name>
    <dbReference type="NCBI Taxonomy" id="937218"/>
    <lineage>
        <taxon>Bacteria</taxon>
        <taxon>Pseudomonadati</taxon>
        <taxon>Pseudomonadota</taxon>
        <taxon>Alphaproteobacteria</taxon>
        <taxon>Hyphomicrobiales</taxon>
        <taxon>Aurantimonadaceae</taxon>
        <taxon>Fulvimarina</taxon>
    </lineage>
</organism>
<reference evidence="10 11" key="1">
    <citation type="submission" date="2017-04" db="EMBL/GenBank/DDBJ databases">
        <authorList>
            <person name="Afonso C.L."/>
            <person name="Miller P.J."/>
            <person name="Scott M.A."/>
            <person name="Spackman E."/>
            <person name="Goraichik I."/>
            <person name="Dimitrov K.M."/>
            <person name="Suarez D.L."/>
            <person name="Swayne D.E."/>
        </authorList>
    </citation>
    <scope>NUCLEOTIDE SEQUENCE [LARGE SCALE GENOMIC DNA]</scope>
    <source>
        <strain evidence="10 11">CGMCC 1.10972</strain>
    </source>
</reference>